<gene>
    <name evidence="2" type="ORF">FGO68_gene7090</name>
</gene>
<proteinExistence type="predicted"/>
<sequence>MQITIRSCRGTAHFIVLRARLGRLRILIQANNIKKECEAKLHSHLESRQAQKKSQPRHPLKESDSPFTTLGGLAAVCVSSRGENTGKQGALQRAKVEGKL</sequence>
<dbReference type="Proteomes" id="UP000785679">
    <property type="component" value="Unassembled WGS sequence"/>
</dbReference>
<evidence type="ECO:0000256" key="1">
    <source>
        <dbReference type="SAM" id="MobiDB-lite"/>
    </source>
</evidence>
<feature type="region of interest" description="Disordered" evidence="1">
    <location>
        <begin position="43"/>
        <end position="67"/>
    </location>
</feature>
<comment type="caution">
    <text evidence="2">The sequence shown here is derived from an EMBL/GenBank/DDBJ whole genome shotgun (WGS) entry which is preliminary data.</text>
</comment>
<reference evidence="2" key="1">
    <citation type="submission" date="2019-06" db="EMBL/GenBank/DDBJ databases">
        <authorList>
            <person name="Zheng W."/>
        </authorList>
    </citation>
    <scope>NUCLEOTIDE SEQUENCE</scope>
    <source>
        <strain evidence="2">QDHG01</strain>
    </source>
</reference>
<dbReference type="EMBL" id="RRYP01029809">
    <property type="protein sequence ID" value="TNV71421.1"/>
    <property type="molecule type" value="Genomic_DNA"/>
</dbReference>
<protein>
    <submittedName>
        <fullName evidence="2">Uncharacterized protein</fullName>
    </submittedName>
</protein>
<accession>A0A8J8SV50</accession>
<keyword evidence="3" id="KW-1185">Reference proteome</keyword>
<organism evidence="2 3">
    <name type="scientific">Halteria grandinella</name>
    <dbReference type="NCBI Taxonomy" id="5974"/>
    <lineage>
        <taxon>Eukaryota</taxon>
        <taxon>Sar</taxon>
        <taxon>Alveolata</taxon>
        <taxon>Ciliophora</taxon>
        <taxon>Intramacronucleata</taxon>
        <taxon>Spirotrichea</taxon>
        <taxon>Stichotrichia</taxon>
        <taxon>Sporadotrichida</taxon>
        <taxon>Halteriidae</taxon>
        <taxon>Halteria</taxon>
    </lineage>
</organism>
<evidence type="ECO:0000313" key="3">
    <source>
        <dbReference type="Proteomes" id="UP000785679"/>
    </source>
</evidence>
<evidence type="ECO:0000313" key="2">
    <source>
        <dbReference type="EMBL" id="TNV71421.1"/>
    </source>
</evidence>
<dbReference type="AlphaFoldDB" id="A0A8J8SV50"/>
<name>A0A8J8SV50_HALGN</name>